<protein>
    <submittedName>
        <fullName evidence="1">Uncharacterized protein</fullName>
    </submittedName>
</protein>
<accession>A0A8S5N066</accession>
<proteinExistence type="predicted"/>
<dbReference type="EMBL" id="BK015029">
    <property type="protein sequence ID" value="DAD87864.1"/>
    <property type="molecule type" value="Genomic_DNA"/>
</dbReference>
<evidence type="ECO:0000313" key="1">
    <source>
        <dbReference type="EMBL" id="DAD87864.1"/>
    </source>
</evidence>
<organism evidence="1">
    <name type="scientific">Siphoviridae sp. ct43U4</name>
    <dbReference type="NCBI Taxonomy" id="2826285"/>
    <lineage>
        <taxon>Viruses</taxon>
        <taxon>Duplodnaviria</taxon>
        <taxon>Heunggongvirae</taxon>
        <taxon>Uroviricota</taxon>
        <taxon>Caudoviricetes</taxon>
    </lineage>
</organism>
<reference evidence="1" key="1">
    <citation type="journal article" date="2021" name="Proc. Natl. Acad. Sci. U.S.A.">
        <title>A Catalog of Tens of Thousands of Viruses from Human Metagenomes Reveals Hidden Associations with Chronic Diseases.</title>
        <authorList>
            <person name="Tisza M.J."/>
            <person name="Buck C.B."/>
        </authorList>
    </citation>
    <scope>NUCLEOTIDE SEQUENCE</scope>
    <source>
        <strain evidence="1">Ct43U4</strain>
    </source>
</reference>
<sequence length="102" mass="12155">MKNDWDAMKDSYFLNKNASYHRWIISKETAEEIKDRGYLHLDGKLFVYKDGKYYIETKSNKLFPVKVEGTKVKLSDDLQHEINNLARCVNLAKRRKEKNEIK</sequence>
<name>A0A8S5N066_9CAUD</name>